<dbReference type="EMBL" id="CP046904">
    <property type="protein sequence ID" value="QGZ37866.1"/>
    <property type="molecule type" value="Genomic_DNA"/>
</dbReference>
<evidence type="ECO:0000313" key="2">
    <source>
        <dbReference type="EMBL" id="TWI46696.1"/>
    </source>
</evidence>
<organism evidence="2 3">
    <name type="scientific">Pseudoduganella flava</name>
    <dbReference type="NCBI Taxonomy" id="871742"/>
    <lineage>
        <taxon>Bacteria</taxon>
        <taxon>Pseudomonadati</taxon>
        <taxon>Pseudomonadota</taxon>
        <taxon>Betaproteobacteria</taxon>
        <taxon>Burkholderiales</taxon>
        <taxon>Oxalobacteraceae</taxon>
        <taxon>Telluria group</taxon>
        <taxon>Pseudoduganella</taxon>
    </lineage>
</organism>
<dbReference type="RefSeq" id="WP_145876343.1">
    <property type="nucleotide sequence ID" value="NZ_CP046904.1"/>
</dbReference>
<proteinExistence type="predicted"/>
<keyword evidence="4" id="KW-1185">Reference proteome</keyword>
<accession>A0A562PRJ6</accession>
<evidence type="ECO:0000313" key="4">
    <source>
        <dbReference type="Proteomes" id="UP000437862"/>
    </source>
</evidence>
<evidence type="ECO:0000313" key="1">
    <source>
        <dbReference type="EMBL" id="QGZ37866.1"/>
    </source>
</evidence>
<evidence type="ECO:0000313" key="3">
    <source>
        <dbReference type="Proteomes" id="UP000315112"/>
    </source>
</evidence>
<gene>
    <name evidence="1" type="ORF">GO485_01580</name>
    <name evidence="2" type="ORF">IP92_03059</name>
</gene>
<dbReference type="Proteomes" id="UP000437862">
    <property type="component" value="Chromosome"/>
</dbReference>
<dbReference type="EMBL" id="VLKW01000005">
    <property type="protein sequence ID" value="TWI46696.1"/>
    <property type="molecule type" value="Genomic_DNA"/>
</dbReference>
<dbReference type="OrthoDB" id="262743at2"/>
<evidence type="ECO:0008006" key="5">
    <source>
        <dbReference type="Google" id="ProtNLM"/>
    </source>
</evidence>
<reference evidence="2" key="2">
    <citation type="submission" date="2019-07" db="EMBL/GenBank/DDBJ databases">
        <authorList>
            <person name="Whitman W."/>
            <person name="Huntemann M."/>
            <person name="Clum A."/>
            <person name="Pillay M."/>
            <person name="Palaniappan K."/>
            <person name="Varghese N."/>
            <person name="Mikhailova N."/>
            <person name="Stamatis D."/>
            <person name="Reddy T."/>
            <person name="Daum C."/>
            <person name="Shapiro N."/>
            <person name="Ivanova N."/>
            <person name="Kyrpides N."/>
            <person name="Woyke T."/>
        </authorList>
    </citation>
    <scope>NUCLEOTIDE SEQUENCE</scope>
    <source>
        <strain evidence="2">CGMCC 1.10685</strain>
    </source>
</reference>
<sequence>MNIVCIAWGSLLWQPGPLKLASGWHPGGPLLPLEFVRDSDDSAELALALCPGAAPVPTYWAYLDTGDLDTARAMLRQREKITPGRPEWVGSIPSELASGEQATVAAWLRARSIDAAVWTALPPKFDGVDGRVPSGAEVLAFLAGLEGETRQAAEHYIRRTPPHVDTRYRRLIEACLGWRPLREAAVTRMR</sequence>
<dbReference type="AlphaFoldDB" id="A0A562PRJ6"/>
<name>A0A562PRJ6_9BURK</name>
<protein>
    <recommendedName>
        <fullName evidence="5">DUF2285 domain-containing protein</fullName>
    </recommendedName>
</protein>
<reference evidence="1 4" key="3">
    <citation type="submission" date="2019-12" db="EMBL/GenBank/DDBJ databases">
        <title>Draft Genome Sequences of Six Type Strains of the Genus Massilia.</title>
        <authorList>
            <person name="Miess H."/>
            <person name="Frediansyah A."/>
            <person name="Goeker M."/>
            <person name="Gross H."/>
        </authorList>
    </citation>
    <scope>NUCLEOTIDE SEQUENCE [LARGE SCALE GENOMIC DNA]</scope>
    <source>
        <strain evidence="1 4">DSM 26639</strain>
    </source>
</reference>
<reference evidence="2 3" key="1">
    <citation type="journal article" date="2015" name="Stand. Genomic Sci.">
        <title>Genomic Encyclopedia of Bacterial and Archaeal Type Strains, Phase III: the genomes of soil and plant-associated and newly described type strains.</title>
        <authorList>
            <person name="Whitman W.B."/>
            <person name="Woyke T."/>
            <person name="Klenk H.P."/>
            <person name="Zhou Y."/>
            <person name="Lilburn T.G."/>
            <person name="Beck B.J."/>
            <person name="De Vos P."/>
            <person name="Vandamme P."/>
            <person name="Eisen J.A."/>
            <person name="Garrity G."/>
            <person name="Hugenholtz P."/>
            <person name="Kyrpides N.C."/>
        </authorList>
    </citation>
    <scope>NUCLEOTIDE SEQUENCE [LARGE SCALE GENOMIC DNA]</scope>
    <source>
        <strain evidence="2 3">CGMCC 1.10685</strain>
    </source>
</reference>
<dbReference type="Proteomes" id="UP000315112">
    <property type="component" value="Unassembled WGS sequence"/>
</dbReference>